<dbReference type="GO" id="GO:0005634">
    <property type="term" value="C:nucleus"/>
    <property type="evidence" value="ECO:0007669"/>
    <property type="project" value="TreeGrafter"/>
</dbReference>
<accession>A0AAN7DJB3</accession>
<feature type="domain" description="Protein kinase" evidence="2">
    <location>
        <begin position="115"/>
        <end position="350"/>
    </location>
</feature>
<protein>
    <recommendedName>
        <fullName evidence="2">Protein kinase domain-containing protein</fullName>
    </recommendedName>
</protein>
<dbReference type="Gene3D" id="1.10.510.10">
    <property type="entry name" value="Transferase(Phosphotransferase) domain 1"/>
    <property type="match status" value="1"/>
</dbReference>
<organism evidence="3 4">
    <name type="scientific">Mucor velutinosus</name>
    <dbReference type="NCBI Taxonomy" id="708070"/>
    <lineage>
        <taxon>Eukaryota</taxon>
        <taxon>Fungi</taxon>
        <taxon>Fungi incertae sedis</taxon>
        <taxon>Mucoromycota</taxon>
        <taxon>Mucoromycotina</taxon>
        <taxon>Mucoromycetes</taxon>
        <taxon>Mucorales</taxon>
        <taxon>Mucorineae</taxon>
        <taxon>Mucoraceae</taxon>
        <taxon>Mucor</taxon>
    </lineage>
</organism>
<keyword evidence="4" id="KW-1185">Reference proteome</keyword>
<dbReference type="PROSITE" id="PS50011">
    <property type="entry name" value="PROTEIN_KINASE_DOM"/>
    <property type="match status" value="1"/>
</dbReference>
<proteinExistence type="predicted"/>
<evidence type="ECO:0000259" key="2">
    <source>
        <dbReference type="PROSITE" id="PS50011"/>
    </source>
</evidence>
<feature type="compositionally biased region" description="Low complexity" evidence="1">
    <location>
        <begin position="426"/>
        <end position="442"/>
    </location>
</feature>
<evidence type="ECO:0000256" key="1">
    <source>
        <dbReference type="SAM" id="MobiDB-lite"/>
    </source>
</evidence>
<dbReference type="PANTHER" id="PTHR44167">
    <property type="entry name" value="OVARIAN-SPECIFIC SERINE/THREONINE-PROTEIN KINASE LOK-RELATED"/>
    <property type="match status" value="1"/>
</dbReference>
<dbReference type="SUPFAM" id="SSF56112">
    <property type="entry name" value="Protein kinase-like (PK-like)"/>
    <property type="match status" value="1"/>
</dbReference>
<dbReference type="GO" id="GO:0005524">
    <property type="term" value="F:ATP binding"/>
    <property type="evidence" value="ECO:0007669"/>
    <property type="project" value="InterPro"/>
</dbReference>
<feature type="region of interest" description="Disordered" evidence="1">
    <location>
        <begin position="426"/>
        <end position="450"/>
    </location>
</feature>
<dbReference type="RefSeq" id="XP_064683651.1">
    <property type="nucleotide sequence ID" value="XM_064819731.1"/>
</dbReference>
<evidence type="ECO:0000313" key="4">
    <source>
        <dbReference type="Proteomes" id="UP001304243"/>
    </source>
</evidence>
<dbReference type="Proteomes" id="UP001304243">
    <property type="component" value="Unassembled WGS sequence"/>
</dbReference>
<gene>
    <name evidence="3" type="ORF">ATC70_000313</name>
</gene>
<evidence type="ECO:0000313" key="3">
    <source>
        <dbReference type="EMBL" id="KAK4516985.1"/>
    </source>
</evidence>
<dbReference type="InterPro" id="IPR000719">
    <property type="entry name" value="Prot_kinase_dom"/>
</dbReference>
<dbReference type="AlphaFoldDB" id="A0AAN7DJB3"/>
<dbReference type="GO" id="GO:0004674">
    <property type="term" value="F:protein serine/threonine kinase activity"/>
    <property type="evidence" value="ECO:0007669"/>
    <property type="project" value="TreeGrafter"/>
</dbReference>
<dbReference type="Pfam" id="PF00069">
    <property type="entry name" value="Pkinase"/>
    <property type="match status" value="1"/>
</dbReference>
<comment type="caution">
    <text evidence="3">The sequence shown here is derived from an EMBL/GenBank/DDBJ whole genome shotgun (WGS) entry which is preliminary data.</text>
</comment>
<dbReference type="EMBL" id="JASEJX010000013">
    <property type="protein sequence ID" value="KAK4516985.1"/>
    <property type="molecule type" value="Genomic_DNA"/>
</dbReference>
<reference evidence="3 4" key="1">
    <citation type="submission" date="2022-11" db="EMBL/GenBank/DDBJ databases">
        <title>Mucor velutinosus strain NIH1002 WGS.</title>
        <authorList>
            <person name="Subramanian P."/>
            <person name="Mullikin J.C."/>
            <person name="Segre J.A."/>
            <person name="Zelazny A.M."/>
        </authorList>
    </citation>
    <scope>NUCLEOTIDE SEQUENCE [LARGE SCALE GENOMIC DNA]</scope>
    <source>
        <strain evidence="3 4">NIH1002</strain>
    </source>
</reference>
<dbReference type="GO" id="GO:0044773">
    <property type="term" value="P:mitotic DNA damage checkpoint signaling"/>
    <property type="evidence" value="ECO:0007669"/>
    <property type="project" value="TreeGrafter"/>
</dbReference>
<sequence>MLTSLFGSDAHSNTHHVTRLVHAYIKRNSCEFLNTIRSKEAPVVDQYDSIEQYWSELLTLDASTFMKGFRPISHQYKSLYEQLFHHYFEYPVETERHIRLLQQSRPLKWFPPHWFEHSQPLPSGRMGQVYLSQCRLPWKKTRFIVREINLCMISQGNKLQTCPHQVVGITATRSKQNRRRLAFVSIAADATLEQLIPQVDQWTFQKTYRTALMIASSVRDFHQQGRIHPNLQPRNIMTFQPNSMTLIDDWPCIPLSSRYGRYPYIAPEICHDHAHINQQCNLFSLGVILWQLGTGVLFPSATSVSPSVYAMDPIKHMDPAYSTLVMQCLSTHQTRPTADQVCEALVRILMSEMACPRPLQPHATRIRERQSAVVKYLACFLPESNLDLQQLMQGSSITKRMMLQVAVSLERHHLYWHPSAAAACQKKQQQQQQRSRRLSQSSNDEQDNTCQDEHGCYVLHKKKHKYQKRTYRVLTQKNDVSCFNIYGADLPDLMQMGLA</sequence>
<dbReference type="GeneID" id="89944015"/>
<dbReference type="InterPro" id="IPR011009">
    <property type="entry name" value="Kinase-like_dom_sf"/>
</dbReference>
<dbReference type="PANTHER" id="PTHR44167:SF18">
    <property type="entry name" value="PROTEIN KINASE DOMAIN-CONTAINING PROTEIN"/>
    <property type="match status" value="1"/>
</dbReference>
<dbReference type="SMART" id="SM00220">
    <property type="entry name" value="S_TKc"/>
    <property type="match status" value="1"/>
</dbReference>
<name>A0AAN7DJB3_9FUNG</name>
<dbReference type="GO" id="GO:0005737">
    <property type="term" value="C:cytoplasm"/>
    <property type="evidence" value="ECO:0007669"/>
    <property type="project" value="TreeGrafter"/>
</dbReference>